<dbReference type="PANTHER" id="PTHR24161:SF124">
    <property type="entry name" value="TRANSIENT RECEPTOR POTENTIAL CHANNEL PYREXIA"/>
    <property type="match status" value="1"/>
</dbReference>
<keyword evidence="6" id="KW-1185">Reference proteome</keyword>
<dbReference type="PROSITE" id="PS50297">
    <property type="entry name" value="ANK_REP_REGION"/>
    <property type="match status" value="2"/>
</dbReference>
<feature type="non-terminal residue" evidence="5">
    <location>
        <position position="1106"/>
    </location>
</feature>
<evidence type="ECO:0000313" key="6">
    <source>
        <dbReference type="Proteomes" id="UP001152795"/>
    </source>
</evidence>
<dbReference type="Gene3D" id="3.40.50.300">
    <property type="entry name" value="P-loop containing nucleotide triphosphate hydrolases"/>
    <property type="match status" value="1"/>
</dbReference>
<evidence type="ECO:0000313" key="5">
    <source>
        <dbReference type="EMBL" id="CAB4010845.1"/>
    </source>
</evidence>
<dbReference type="Pfam" id="PF25521">
    <property type="entry name" value="WHD_TANC1"/>
    <property type="match status" value="1"/>
</dbReference>
<dbReference type="InterPro" id="IPR058056">
    <property type="entry name" value="WH_TANC1/2"/>
</dbReference>
<dbReference type="SUPFAM" id="SSF52540">
    <property type="entry name" value="P-loop containing nucleoside triphosphate hydrolases"/>
    <property type="match status" value="1"/>
</dbReference>
<dbReference type="Proteomes" id="UP001152795">
    <property type="component" value="Unassembled WGS sequence"/>
</dbReference>
<sequence length="1106" mass="127979">CSRPVEPSTFGFNENFDFTTHLSYKRENFFGRSWFFRELDDIFENADAPVGVLVTGDPGSGKSALMSQLICSSFSSSAIYVNIIGYHICVYAEKEKRNGARFVRNLVNQIANNIPEYALHISNKVHIQTKLVKHCEQDPTACFLTAVIGPLRELKKKPENFKYIVIDALDECIEKDGETSAILDILHYKMSYFPPWLKIIMSSRNGTTVTSKVPRAVWRVSLNADDERNIEDIRSYISQYLRKKFSFINKLYKAISPLEDSINKITNELTKRAEGNFLFVKTILQNNLEADGTFNFNSLPNSLDDMYYQLFQRYFIKKDFDGYEILFEVLLANGSLPKTEFFEILIRENQGREMDELVERVSGLLHFGQDETVSIYHQSFAEWLTNNHHRVKGFSIQKSRGHKYIANFLVDRQRTNPNVSFTELSRLCMHVLNSGGPSDDHKEHLKLLNVPKIRNQQNGKCILHELVQRENGHRLLEVFLSSITSVDIPDLEGKTPAFYAASEGLVENVKPFLDKGTCANCILNDVSKLDEIKAVIQMKGYEELSTMHIATYNGHTEVVYTLLKHNASFIQFNEYIPTLLHVAAERGHLDLVKLLYNSGNKADIISLHHAAARNNSQVVKYLLETAGVKDECLQWKQMNTSHSHQNRSIYDLHDMFCETALHAAVSKRHINVTKLLLQFGNSAVECKHHSGKTPLMDAIERNDTEMAEMLLQNGANVEEKCGEKVSLNLGDSQASGLRYFYAKKFLYTFYREKTSCPCGNKALHLCAKYGLWHMAKYLINNWNTSILDKNCNGESVWKIANVSYNQDFIYYVNRMLLNLDDKPGKLGMPKYQRRTLKKLSRKFFMRTKPFQSSFQCDSTFEGMSPLHIAALMGVDMLNRVYKKAHEIAPSLPLNCTNKHWITPRYLAHFYDSIHALTDESRSKQTHRRDDEYTKTMLQYPDREAEFHMIYNYFYHSPSPETNVLAYQSLPRLPNYDVTNCPGFYDLLPESKALRPKSYCPRIQERHDEYHDPAKAALRKMKYCENEKPIFCLCIDELEFRMLVEQHAKDCFCPVFMAHLKTWLTSIPKHNRRINQFIAERMGWEDLGNGDFEKRWPVYFLYKKIKN</sequence>
<accession>A0A6S7HX13</accession>
<dbReference type="InterPro" id="IPR036770">
    <property type="entry name" value="Ankyrin_rpt-contain_sf"/>
</dbReference>
<keyword evidence="1" id="KW-0677">Repeat</keyword>
<dbReference type="PROSITE" id="PS50088">
    <property type="entry name" value="ANK_REPEAT"/>
    <property type="match status" value="3"/>
</dbReference>
<reference evidence="5" key="1">
    <citation type="submission" date="2020-04" db="EMBL/GenBank/DDBJ databases">
        <authorList>
            <person name="Alioto T."/>
            <person name="Alioto T."/>
            <person name="Gomez Garrido J."/>
        </authorList>
    </citation>
    <scope>NUCLEOTIDE SEQUENCE</scope>
    <source>
        <strain evidence="5">A484AB</strain>
    </source>
</reference>
<dbReference type="EMBL" id="CACRXK020006930">
    <property type="protein sequence ID" value="CAB4010845.1"/>
    <property type="molecule type" value="Genomic_DNA"/>
</dbReference>
<comment type="caution">
    <text evidence="5">The sequence shown here is derived from an EMBL/GenBank/DDBJ whole genome shotgun (WGS) entry which is preliminary data.</text>
</comment>
<dbReference type="InterPro" id="IPR002110">
    <property type="entry name" value="Ankyrin_rpt"/>
</dbReference>
<keyword evidence="2" id="KW-0040">ANK repeat</keyword>
<gene>
    <name evidence="5" type="ORF">PACLA_8A083816</name>
</gene>
<dbReference type="PANTHER" id="PTHR24161">
    <property type="entry name" value="ANK_REP_REGION DOMAIN-CONTAINING PROTEIN-RELATED"/>
    <property type="match status" value="1"/>
</dbReference>
<feature type="non-terminal residue" evidence="5">
    <location>
        <position position="1"/>
    </location>
</feature>
<dbReference type="Pfam" id="PF12796">
    <property type="entry name" value="Ank_2"/>
    <property type="match status" value="2"/>
</dbReference>
<dbReference type="SUPFAM" id="SSF48403">
    <property type="entry name" value="Ankyrin repeat"/>
    <property type="match status" value="1"/>
</dbReference>
<organism evidence="5 6">
    <name type="scientific">Paramuricea clavata</name>
    <name type="common">Red gorgonian</name>
    <name type="synonym">Violescent sea-whip</name>
    <dbReference type="NCBI Taxonomy" id="317549"/>
    <lineage>
        <taxon>Eukaryota</taxon>
        <taxon>Metazoa</taxon>
        <taxon>Cnidaria</taxon>
        <taxon>Anthozoa</taxon>
        <taxon>Octocorallia</taxon>
        <taxon>Malacalcyonacea</taxon>
        <taxon>Plexauridae</taxon>
        <taxon>Paramuricea</taxon>
    </lineage>
</organism>
<name>A0A6S7HX13_PARCT</name>
<evidence type="ECO:0000259" key="3">
    <source>
        <dbReference type="Pfam" id="PF24883"/>
    </source>
</evidence>
<dbReference type="SMART" id="SM00248">
    <property type="entry name" value="ANK"/>
    <property type="match status" value="8"/>
</dbReference>
<dbReference type="OrthoDB" id="5989012at2759"/>
<dbReference type="AlphaFoldDB" id="A0A6S7HX13"/>
<proteinExistence type="predicted"/>
<feature type="domain" description="Nephrocystin 3-like N-terminal" evidence="3">
    <location>
        <begin position="44"/>
        <end position="204"/>
    </location>
</feature>
<dbReference type="Pfam" id="PF24883">
    <property type="entry name" value="NPHP3_N"/>
    <property type="match status" value="1"/>
</dbReference>
<protein>
    <submittedName>
        <fullName evidence="5">Ankyrin repeat domain-containing 50</fullName>
    </submittedName>
</protein>
<evidence type="ECO:0000256" key="2">
    <source>
        <dbReference type="ARBA" id="ARBA00023043"/>
    </source>
</evidence>
<evidence type="ECO:0000259" key="4">
    <source>
        <dbReference type="Pfam" id="PF25521"/>
    </source>
</evidence>
<feature type="domain" description="TANC1/2-like winged helix" evidence="4">
    <location>
        <begin position="317"/>
        <end position="433"/>
    </location>
</feature>
<dbReference type="InterPro" id="IPR027417">
    <property type="entry name" value="P-loop_NTPase"/>
</dbReference>
<dbReference type="InterPro" id="IPR056884">
    <property type="entry name" value="NPHP3-like_N"/>
</dbReference>
<dbReference type="Gene3D" id="1.25.40.20">
    <property type="entry name" value="Ankyrin repeat-containing domain"/>
    <property type="match status" value="3"/>
</dbReference>
<evidence type="ECO:0000256" key="1">
    <source>
        <dbReference type="ARBA" id="ARBA00022737"/>
    </source>
</evidence>